<evidence type="ECO:0000259" key="5">
    <source>
        <dbReference type="Pfam" id="PF10502"/>
    </source>
</evidence>
<dbReference type="InterPro" id="IPR036286">
    <property type="entry name" value="LexA/Signal_pep-like_sf"/>
</dbReference>
<dbReference type="PANTHER" id="PTHR43390">
    <property type="entry name" value="SIGNAL PEPTIDASE I"/>
    <property type="match status" value="1"/>
</dbReference>
<dbReference type="InterPro" id="IPR000223">
    <property type="entry name" value="Pept_S26A_signal_pept_1"/>
</dbReference>
<keyword evidence="4" id="KW-0812">Transmembrane</keyword>
<keyword evidence="4" id="KW-0472">Membrane</keyword>
<name>A0A0F9BCA6_9ZZZZ</name>
<feature type="transmembrane region" description="Helical" evidence="4">
    <location>
        <begin position="72"/>
        <end position="93"/>
    </location>
</feature>
<accession>A0A0F9BCA6</accession>
<dbReference type="AlphaFoldDB" id="A0A0F9BCA6"/>
<organism evidence="6">
    <name type="scientific">marine sediment metagenome</name>
    <dbReference type="NCBI Taxonomy" id="412755"/>
    <lineage>
        <taxon>unclassified sequences</taxon>
        <taxon>metagenomes</taxon>
        <taxon>ecological metagenomes</taxon>
    </lineage>
</organism>
<dbReference type="NCBIfam" id="TIGR02227">
    <property type="entry name" value="sigpep_I_bact"/>
    <property type="match status" value="1"/>
</dbReference>
<sequence length="472" mass="55196">LYRCKKILRHIYSRYKRKRKHLSDIQKKRFENILTSLQASILKKNKKAADRAAKNLESLANQYLKKSAFEQIFDVIVALIFAIVVAIVVRQMWFELYTIPTGSMRPTLKEKDMLLVSKTDFAINVPLQTKHLYFDPDLLKRGSIVIFTSKNLDIADQNMLYFYLFPGKKQLVKRLIGKPGDILYFYGGRIYGIDKHGNELKELSNTKYFKEIEHIPFIRFDGKAITPDNFSKEIYSPVVFYQMNEPIAMLNINPMGQIESEMLTEHAGVFTKDSGIENYYDIWGFKNFAMSRILTKEEVEKYSNDSVEDVEEADLYLELTHHPTLKDSKIIRDEYGRVRPALNYSTSLIPLFEDSLKKIFQSIYTARFCVKNGFAYRYGSKFREDNSIPKLEDVANGCYEIQNGKAYLVNFLGITKKLKNDHPLNQFSIARTKTLYNLGIEFSNVFNPHRKNQLLVPSRYAYFRDNDFYLIY</sequence>
<dbReference type="SUPFAM" id="SSF51306">
    <property type="entry name" value="LexA/Signal peptidase"/>
    <property type="match status" value="1"/>
</dbReference>
<dbReference type="PRINTS" id="PR00727">
    <property type="entry name" value="LEADERPTASE"/>
</dbReference>
<dbReference type="GO" id="GO:0004252">
    <property type="term" value="F:serine-type endopeptidase activity"/>
    <property type="evidence" value="ECO:0007669"/>
    <property type="project" value="InterPro"/>
</dbReference>
<dbReference type="GO" id="GO:0006465">
    <property type="term" value="P:signal peptide processing"/>
    <property type="evidence" value="ECO:0007669"/>
    <property type="project" value="InterPro"/>
</dbReference>
<feature type="non-terminal residue" evidence="6">
    <location>
        <position position="1"/>
    </location>
</feature>
<dbReference type="EMBL" id="LAZR01038446">
    <property type="protein sequence ID" value="KKL19549.1"/>
    <property type="molecule type" value="Genomic_DNA"/>
</dbReference>
<dbReference type="InterPro" id="IPR019757">
    <property type="entry name" value="Pept_S26A_signal_pept_1_Lys-AS"/>
</dbReference>
<protein>
    <recommendedName>
        <fullName evidence="5">Peptidase S26 domain-containing protein</fullName>
    </recommendedName>
</protein>
<gene>
    <name evidence="6" type="ORF">LCGC14_2464360</name>
</gene>
<dbReference type="PROSITE" id="PS00760">
    <property type="entry name" value="SPASE_I_2"/>
    <property type="match status" value="1"/>
</dbReference>
<keyword evidence="4" id="KW-1133">Transmembrane helix</keyword>
<keyword evidence="2" id="KW-0378">Hydrolase</keyword>
<comment type="similarity">
    <text evidence="1">Belongs to the peptidase S26 family.</text>
</comment>
<dbReference type="GO" id="GO:0016020">
    <property type="term" value="C:membrane"/>
    <property type="evidence" value="ECO:0007669"/>
    <property type="project" value="InterPro"/>
</dbReference>
<evidence type="ECO:0000256" key="1">
    <source>
        <dbReference type="ARBA" id="ARBA00009370"/>
    </source>
</evidence>
<dbReference type="InterPro" id="IPR019533">
    <property type="entry name" value="Peptidase_S26"/>
</dbReference>
<evidence type="ECO:0000256" key="4">
    <source>
        <dbReference type="SAM" id="Phobius"/>
    </source>
</evidence>
<reference evidence="6" key="1">
    <citation type="journal article" date="2015" name="Nature">
        <title>Complex archaea that bridge the gap between prokaryotes and eukaryotes.</title>
        <authorList>
            <person name="Spang A."/>
            <person name="Saw J.H."/>
            <person name="Jorgensen S.L."/>
            <person name="Zaremba-Niedzwiedzka K."/>
            <person name="Martijn J."/>
            <person name="Lind A.E."/>
            <person name="van Eijk R."/>
            <person name="Schleper C."/>
            <person name="Guy L."/>
            <person name="Ettema T.J."/>
        </authorList>
    </citation>
    <scope>NUCLEOTIDE SEQUENCE</scope>
</reference>
<evidence type="ECO:0000256" key="2">
    <source>
        <dbReference type="ARBA" id="ARBA00022801"/>
    </source>
</evidence>
<dbReference type="Gene3D" id="2.10.109.10">
    <property type="entry name" value="Umud Fragment, subunit A"/>
    <property type="match status" value="1"/>
</dbReference>
<evidence type="ECO:0000313" key="6">
    <source>
        <dbReference type="EMBL" id="KKL19549.1"/>
    </source>
</evidence>
<proteinExistence type="inferred from homology"/>
<comment type="caution">
    <text evidence="6">The sequence shown here is derived from an EMBL/GenBank/DDBJ whole genome shotgun (WGS) entry which is preliminary data.</text>
</comment>
<evidence type="ECO:0000256" key="3">
    <source>
        <dbReference type="SAM" id="Coils"/>
    </source>
</evidence>
<feature type="domain" description="Peptidase S26" evidence="5">
    <location>
        <begin position="73"/>
        <end position="207"/>
    </location>
</feature>
<dbReference type="PANTHER" id="PTHR43390:SF1">
    <property type="entry name" value="CHLOROPLAST PROCESSING PEPTIDASE"/>
    <property type="match status" value="1"/>
</dbReference>
<dbReference type="CDD" id="cd06530">
    <property type="entry name" value="S26_SPase_I"/>
    <property type="match status" value="1"/>
</dbReference>
<dbReference type="Pfam" id="PF10502">
    <property type="entry name" value="Peptidase_S26"/>
    <property type="match status" value="1"/>
</dbReference>
<feature type="coiled-coil region" evidence="3">
    <location>
        <begin position="39"/>
        <end position="66"/>
    </location>
</feature>
<keyword evidence="3" id="KW-0175">Coiled coil</keyword>